<evidence type="ECO:0000256" key="5">
    <source>
        <dbReference type="ARBA" id="ARBA00022670"/>
    </source>
</evidence>
<evidence type="ECO:0000256" key="13">
    <source>
        <dbReference type="ARBA" id="ARBA00023136"/>
    </source>
</evidence>
<dbReference type="EC" id="3.4.21.89" evidence="15"/>
<evidence type="ECO:0000259" key="18">
    <source>
        <dbReference type="PROSITE" id="PS50929"/>
    </source>
</evidence>
<evidence type="ECO:0000256" key="2">
    <source>
        <dbReference type="ARBA" id="ARBA00004651"/>
    </source>
</evidence>
<dbReference type="GO" id="GO:0016887">
    <property type="term" value="F:ATP hydrolysis activity"/>
    <property type="evidence" value="ECO:0007669"/>
    <property type="project" value="InterPro"/>
</dbReference>
<organism evidence="19 20">
    <name type="scientific">Paludibacter propionicigenes (strain DSM 17365 / JCM 13257 / WB4)</name>
    <dbReference type="NCBI Taxonomy" id="694427"/>
    <lineage>
        <taxon>Bacteria</taxon>
        <taxon>Pseudomonadati</taxon>
        <taxon>Bacteroidota</taxon>
        <taxon>Bacteroidia</taxon>
        <taxon>Bacteroidales</taxon>
        <taxon>Paludibacteraceae</taxon>
        <taxon>Paludibacter</taxon>
    </lineage>
</organism>
<evidence type="ECO:0000256" key="14">
    <source>
        <dbReference type="ARBA" id="ARBA00045533"/>
    </source>
</evidence>
<proteinExistence type="predicted"/>
<feature type="transmembrane region" description="Helical" evidence="16">
    <location>
        <begin position="217"/>
        <end position="236"/>
    </location>
</feature>
<dbReference type="InterPro" id="IPR019533">
    <property type="entry name" value="Peptidase_S26"/>
</dbReference>
<feature type="domain" description="ABC transporter" evidence="17">
    <location>
        <begin position="500"/>
        <end position="740"/>
    </location>
</feature>
<gene>
    <name evidence="19" type="ordered locus">Palpr_1118</name>
</gene>
<dbReference type="InterPro" id="IPR003593">
    <property type="entry name" value="AAA+_ATPase"/>
</dbReference>
<dbReference type="PANTHER" id="PTHR24221:SF646">
    <property type="entry name" value="HAEMOLYSIN SECRETION ATP-BINDING PROTEIN"/>
    <property type="match status" value="1"/>
</dbReference>
<dbReference type="GO" id="GO:0004252">
    <property type="term" value="F:serine-type endopeptidase activity"/>
    <property type="evidence" value="ECO:0007669"/>
    <property type="project" value="UniProtKB-UniRule"/>
</dbReference>
<dbReference type="STRING" id="694427.Palpr_1118"/>
<dbReference type="InterPro" id="IPR036286">
    <property type="entry name" value="LexA/Signal_pep-like_sf"/>
</dbReference>
<dbReference type="SUPFAM" id="SSF90123">
    <property type="entry name" value="ABC transporter transmembrane region"/>
    <property type="match status" value="1"/>
</dbReference>
<keyword evidence="4" id="KW-1003">Cell membrane</keyword>
<dbReference type="Gene3D" id="3.40.50.300">
    <property type="entry name" value="P-loop containing nucleotide triphosphate hydrolases"/>
    <property type="match status" value="1"/>
</dbReference>
<reference key="1">
    <citation type="submission" date="2010-11" db="EMBL/GenBank/DDBJ databases">
        <title>The complete genome of Paludibacter propionicigenes DSM 17365.</title>
        <authorList>
            <consortium name="US DOE Joint Genome Institute (JGI-PGF)"/>
            <person name="Lucas S."/>
            <person name="Copeland A."/>
            <person name="Lapidus A."/>
            <person name="Bruce D."/>
            <person name="Goodwin L."/>
            <person name="Pitluck S."/>
            <person name="Kyrpides N."/>
            <person name="Mavromatis K."/>
            <person name="Ivanova N."/>
            <person name="Munk A.C."/>
            <person name="Brettin T."/>
            <person name="Detter J.C."/>
            <person name="Han C."/>
            <person name="Tapia R."/>
            <person name="Land M."/>
            <person name="Hauser L."/>
            <person name="Markowitz V."/>
            <person name="Cheng J.-F."/>
            <person name="Hugenholtz P."/>
            <person name="Woyke T."/>
            <person name="Wu D."/>
            <person name="Gronow S."/>
            <person name="Wellnitz S."/>
            <person name="Brambilla E."/>
            <person name="Klenk H.-P."/>
            <person name="Eisen J.A."/>
        </authorList>
    </citation>
    <scope>NUCLEOTIDE SEQUENCE</scope>
    <source>
        <strain>WB4</strain>
    </source>
</reference>
<dbReference type="PANTHER" id="PTHR24221">
    <property type="entry name" value="ATP-BINDING CASSETTE SUB-FAMILY B"/>
    <property type="match status" value="1"/>
</dbReference>
<evidence type="ECO:0000256" key="4">
    <source>
        <dbReference type="ARBA" id="ARBA00022475"/>
    </source>
</evidence>
<dbReference type="InterPro" id="IPR003439">
    <property type="entry name" value="ABC_transporter-like_ATP-bd"/>
</dbReference>
<dbReference type="GO" id="GO:0005524">
    <property type="term" value="F:ATP binding"/>
    <property type="evidence" value="ECO:0007669"/>
    <property type="project" value="UniProtKB-KW"/>
</dbReference>
<sequence>MKQQELNKQLLDFAETLLDENHQLSFRMSGNSMYPALKAGDIGFVQKCDEKDLNKGDIIVFNQNGRLVAHRLIGMFTRDDIQFIIAKGDKNSYTDNPITIESLIGKVYSFQRGNKKKKIDSTKMKLNKFVALHFSTPIIPFYNFRLQAGKRFNLLWSELKSIKNNISIVSKESEKILFVNIIISILQGVLPFIIIVCIKTLIDQLTSISTQNESQRLYFTVILIITALVFLASGVLSELKTYFSLKLSQSITHQIYQKLHWKHASLDLSRYESPAEQDKIHRAVQEASFRPIKIVSEMLIGIKSVAAALFLVGLFITIKWHLIVILIIAIIPGVYFRLKSSRKLYKQKEAQSTKEREMYYFNRILTGLPFAKEMKLFGFFDFFKQHFSNVQNMLFEQQIKLRKSELWLNIFAQIFSVSLIFLSLGFVSYLKIKGEISIGTVALFFFAFQRGYGVLNELFMSATQILEDNTFLNDFIAFLNMPTSSNSLQSDHSFSLSKEIRIENVRFRYKSSKRDALKLVNITIPAGKTVAFVGANGSGKTTLIKLLCGFYQPDSGRILFDGIDATEIGQQKICENITAVFQDFALYNISAINNIGLGNTRETLDFDKAVKAAKAAGINDILEHLPNGYNTLLGNLFSCGEELSIGQWQKMAIARAFYRDSSLVLLDEPSSALDAESELQIINGLKKLSHDKTAVIISHRLSTVQWADIIYVFNDGEVVESGNHQELLQLGGKYYSLFHTNNNQSIE</sequence>
<evidence type="ECO:0000256" key="10">
    <source>
        <dbReference type="ARBA" id="ARBA00022840"/>
    </source>
</evidence>
<keyword evidence="10" id="KW-0067">ATP-binding</keyword>
<reference evidence="19 20" key="2">
    <citation type="journal article" date="2011" name="Stand. Genomic Sci.">
        <title>Complete genome sequence of Paludibacter propionicigenes type strain (WB4).</title>
        <authorList>
            <person name="Gronow S."/>
            <person name="Munk C."/>
            <person name="Lapidus A."/>
            <person name="Nolan M."/>
            <person name="Lucas S."/>
            <person name="Hammon N."/>
            <person name="Deshpande S."/>
            <person name="Cheng J.F."/>
            <person name="Tapia R."/>
            <person name="Han C."/>
            <person name="Goodwin L."/>
            <person name="Pitluck S."/>
            <person name="Liolios K."/>
            <person name="Ivanova N."/>
            <person name="Mavromatis K."/>
            <person name="Mikhailova N."/>
            <person name="Pati A."/>
            <person name="Chen A."/>
            <person name="Palaniappan K."/>
            <person name="Land M."/>
            <person name="Hauser L."/>
            <person name="Chang Y.J."/>
            <person name="Jeffries C.D."/>
            <person name="Brambilla E."/>
            <person name="Rohde M."/>
            <person name="Goker M."/>
            <person name="Detter J.C."/>
            <person name="Woyke T."/>
            <person name="Bristow J."/>
            <person name="Eisen J.A."/>
            <person name="Markowitz V."/>
            <person name="Hugenholtz P."/>
            <person name="Kyrpides N.C."/>
            <person name="Klenk H.P."/>
        </authorList>
    </citation>
    <scope>NUCLEOTIDE SEQUENCE [LARGE SCALE GENOMIC DNA]</scope>
    <source>
        <strain evidence="20">DSM 17365 / JCM 13257 / WB4</strain>
    </source>
</reference>
<evidence type="ECO:0000256" key="6">
    <source>
        <dbReference type="ARBA" id="ARBA00022692"/>
    </source>
</evidence>
<feature type="domain" description="ABC transmembrane type-1" evidence="18">
    <location>
        <begin position="181"/>
        <end position="467"/>
    </location>
</feature>
<name>E4T3H2_PALPW</name>
<evidence type="ECO:0000256" key="15">
    <source>
        <dbReference type="NCBIfam" id="TIGR02228"/>
    </source>
</evidence>
<keyword evidence="20" id="KW-1185">Reference proteome</keyword>
<dbReference type="eggNOG" id="COG0681">
    <property type="taxonomic scope" value="Bacteria"/>
</dbReference>
<dbReference type="HOGENOM" id="CLU_000604_84_3_10"/>
<keyword evidence="12 16" id="KW-1133">Transmembrane helix</keyword>
<dbReference type="InterPro" id="IPR001733">
    <property type="entry name" value="Peptidase_S26B"/>
</dbReference>
<dbReference type="RefSeq" id="WP_013444635.1">
    <property type="nucleotide sequence ID" value="NC_014734.1"/>
</dbReference>
<dbReference type="AlphaFoldDB" id="E4T3H2"/>
<protein>
    <recommendedName>
        <fullName evidence="15">Signal peptidase I</fullName>
        <ecNumber evidence="15">3.4.21.89</ecNumber>
    </recommendedName>
</protein>
<dbReference type="PROSITE" id="PS00501">
    <property type="entry name" value="SPASE_I_1"/>
    <property type="match status" value="1"/>
</dbReference>
<dbReference type="Gene3D" id="1.20.1560.10">
    <property type="entry name" value="ABC transporter type 1, transmembrane domain"/>
    <property type="match status" value="1"/>
</dbReference>
<feature type="transmembrane region" description="Helical" evidence="16">
    <location>
        <begin position="298"/>
        <end position="316"/>
    </location>
</feature>
<dbReference type="Pfam" id="PF00005">
    <property type="entry name" value="ABC_tran"/>
    <property type="match status" value="1"/>
</dbReference>
<feature type="transmembrane region" description="Helical" evidence="16">
    <location>
        <begin position="322"/>
        <end position="338"/>
    </location>
</feature>
<dbReference type="EMBL" id="CP002345">
    <property type="protein sequence ID" value="ADQ79266.1"/>
    <property type="molecule type" value="Genomic_DNA"/>
</dbReference>
<dbReference type="GO" id="GO:0009003">
    <property type="term" value="F:signal peptidase activity"/>
    <property type="evidence" value="ECO:0007669"/>
    <property type="project" value="UniProtKB-EC"/>
</dbReference>
<keyword evidence="6 16" id="KW-0812">Transmembrane</keyword>
<dbReference type="InterPro" id="IPR027417">
    <property type="entry name" value="P-loop_NTPase"/>
</dbReference>
<dbReference type="Pfam" id="PF00664">
    <property type="entry name" value="ABC_membrane"/>
    <property type="match status" value="1"/>
</dbReference>
<evidence type="ECO:0000313" key="19">
    <source>
        <dbReference type="EMBL" id="ADQ79266.1"/>
    </source>
</evidence>
<dbReference type="GO" id="GO:0034040">
    <property type="term" value="F:ATPase-coupled lipid transmembrane transporter activity"/>
    <property type="evidence" value="ECO:0007669"/>
    <property type="project" value="TreeGrafter"/>
</dbReference>
<evidence type="ECO:0000256" key="11">
    <source>
        <dbReference type="ARBA" id="ARBA00022968"/>
    </source>
</evidence>
<dbReference type="OrthoDB" id="9762778at2"/>
<dbReference type="GO" id="GO:0005886">
    <property type="term" value="C:plasma membrane"/>
    <property type="evidence" value="ECO:0007669"/>
    <property type="project" value="UniProtKB-SubCell"/>
</dbReference>
<keyword evidence="13 16" id="KW-0472">Membrane</keyword>
<dbReference type="eggNOG" id="COG1132">
    <property type="taxonomic scope" value="Bacteria"/>
</dbReference>
<dbReference type="Gene3D" id="2.10.109.10">
    <property type="entry name" value="Umud Fragment, subunit A"/>
    <property type="match status" value="1"/>
</dbReference>
<dbReference type="InterPro" id="IPR019756">
    <property type="entry name" value="Pept_S26A_signal_pept_1_Ser-AS"/>
</dbReference>
<accession>E4T3H2</accession>
<feature type="transmembrane region" description="Helical" evidence="16">
    <location>
        <begin position="177"/>
        <end position="202"/>
    </location>
</feature>
<dbReference type="GO" id="GO:0140359">
    <property type="term" value="F:ABC-type transporter activity"/>
    <property type="evidence" value="ECO:0007669"/>
    <property type="project" value="InterPro"/>
</dbReference>
<feature type="transmembrane region" description="Helical" evidence="16">
    <location>
        <begin position="406"/>
        <end position="430"/>
    </location>
</feature>
<evidence type="ECO:0000313" key="20">
    <source>
        <dbReference type="Proteomes" id="UP000008718"/>
    </source>
</evidence>
<evidence type="ECO:0000256" key="8">
    <source>
        <dbReference type="ARBA" id="ARBA00022801"/>
    </source>
</evidence>
<dbReference type="Pfam" id="PF00717">
    <property type="entry name" value="Peptidase_S24"/>
    <property type="match status" value="1"/>
</dbReference>
<comment type="subcellular location">
    <subcellularLocation>
        <location evidence="2">Cell membrane</location>
        <topology evidence="2">Multi-pass membrane protein</topology>
    </subcellularLocation>
    <subcellularLocation>
        <location evidence="1">Endoplasmic reticulum membrane</location>
        <topology evidence="1">Single-pass type II membrane protein</topology>
    </subcellularLocation>
</comment>
<dbReference type="PROSITE" id="PS50893">
    <property type="entry name" value="ABC_TRANSPORTER_2"/>
    <property type="match status" value="1"/>
</dbReference>
<keyword evidence="5" id="KW-0645">Protease</keyword>
<keyword evidence="9" id="KW-0256">Endoplasmic reticulum</keyword>
<dbReference type="KEGG" id="ppn:Palpr_1118"/>
<dbReference type="CDD" id="cd06530">
    <property type="entry name" value="S26_SPase_I"/>
    <property type="match status" value="1"/>
</dbReference>
<dbReference type="SUPFAM" id="SSF52540">
    <property type="entry name" value="P-loop containing nucleoside triphosphate hydrolases"/>
    <property type="match status" value="1"/>
</dbReference>
<dbReference type="InterPro" id="IPR011527">
    <property type="entry name" value="ABC1_TM_dom"/>
</dbReference>
<keyword evidence="3" id="KW-0813">Transport</keyword>
<keyword evidence="11" id="KW-0735">Signal-anchor</keyword>
<dbReference type="Proteomes" id="UP000008718">
    <property type="component" value="Chromosome"/>
</dbReference>
<dbReference type="NCBIfam" id="TIGR02228">
    <property type="entry name" value="sigpep_I_arch"/>
    <property type="match status" value="1"/>
</dbReference>
<dbReference type="InterPro" id="IPR015927">
    <property type="entry name" value="Peptidase_S24_S26A/B/C"/>
</dbReference>
<dbReference type="SUPFAM" id="SSF51306">
    <property type="entry name" value="LexA/Signal peptidase"/>
    <property type="match status" value="1"/>
</dbReference>
<dbReference type="FunFam" id="3.40.50.300:FF:000221">
    <property type="entry name" value="Multidrug ABC transporter ATP-binding protein"/>
    <property type="match status" value="1"/>
</dbReference>
<evidence type="ECO:0000256" key="9">
    <source>
        <dbReference type="ARBA" id="ARBA00022824"/>
    </source>
</evidence>
<dbReference type="InterPro" id="IPR036640">
    <property type="entry name" value="ABC1_TM_sf"/>
</dbReference>
<evidence type="ECO:0000256" key="3">
    <source>
        <dbReference type="ARBA" id="ARBA00022448"/>
    </source>
</evidence>
<keyword evidence="7" id="KW-0547">Nucleotide-binding</keyword>
<dbReference type="SMART" id="SM00382">
    <property type="entry name" value="AAA"/>
    <property type="match status" value="1"/>
</dbReference>
<evidence type="ECO:0000256" key="16">
    <source>
        <dbReference type="SAM" id="Phobius"/>
    </source>
</evidence>
<dbReference type="PROSITE" id="PS50929">
    <property type="entry name" value="ABC_TM1F"/>
    <property type="match status" value="1"/>
</dbReference>
<dbReference type="GO" id="GO:0006465">
    <property type="term" value="P:signal peptide processing"/>
    <property type="evidence" value="ECO:0007669"/>
    <property type="project" value="UniProtKB-UniRule"/>
</dbReference>
<evidence type="ECO:0000256" key="1">
    <source>
        <dbReference type="ARBA" id="ARBA00004648"/>
    </source>
</evidence>
<comment type="function">
    <text evidence="14">Catalytic component of the signal peptidase complex (SPC) which catalyzes the cleavage of N-terminal signal sequences from nascent proteins as they are translocated into the lumen of the endoplasmic reticulum. Specifically cleaves N-terminal signal peptides that contain a hydrophobic alpha-helix (h-region) shorter than 18-20 amino acids.</text>
</comment>
<keyword evidence="8" id="KW-0378">Hydrolase</keyword>
<dbReference type="InterPro" id="IPR039421">
    <property type="entry name" value="Type_1_exporter"/>
</dbReference>
<evidence type="ECO:0000256" key="12">
    <source>
        <dbReference type="ARBA" id="ARBA00022989"/>
    </source>
</evidence>
<evidence type="ECO:0000256" key="7">
    <source>
        <dbReference type="ARBA" id="ARBA00022741"/>
    </source>
</evidence>
<evidence type="ECO:0000259" key="17">
    <source>
        <dbReference type="PROSITE" id="PS50893"/>
    </source>
</evidence>